<evidence type="ECO:0000313" key="3">
    <source>
        <dbReference type="Proteomes" id="UP000664658"/>
    </source>
</evidence>
<dbReference type="Gene3D" id="3.10.180.10">
    <property type="entry name" value="2,3-Dihydroxybiphenyl 1,2-Dioxygenase, domain 1"/>
    <property type="match status" value="1"/>
</dbReference>
<proteinExistence type="predicted"/>
<dbReference type="Proteomes" id="UP000664658">
    <property type="component" value="Unassembled WGS sequence"/>
</dbReference>
<reference evidence="2" key="1">
    <citation type="submission" date="2021-03" db="EMBL/GenBank/DDBJ databases">
        <title>Plesiomonas shigelloides zfcc0051, isolated from zebrafish feces.</title>
        <authorList>
            <person name="Vanderhoek Z."/>
            <person name="Gaulke C."/>
        </authorList>
    </citation>
    <scope>NUCLEOTIDE SEQUENCE</scope>
    <source>
        <strain evidence="2">Zfcc0051</strain>
    </source>
</reference>
<dbReference type="PROSITE" id="PS51819">
    <property type="entry name" value="VOC"/>
    <property type="match status" value="1"/>
</dbReference>
<dbReference type="EMBL" id="JAFNAA010000001">
    <property type="protein sequence ID" value="MBO1106631.1"/>
    <property type="molecule type" value="Genomic_DNA"/>
</dbReference>
<dbReference type="AlphaFoldDB" id="A0A8I2B152"/>
<evidence type="ECO:0000259" key="1">
    <source>
        <dbReference type="PROSITE" id="PS51819"/>
    </source>
</evidence>
<dbReference type="PANTHER" id="PTHR36437">
    <property type="entry name" value="GLYOXALASE/BLEOMYCIN RESISTANCE PROTEIN/DIOXYGENASE"/>
    <property type="match status" value="1"/>
</dbReference>
<organism evidence="2 3">
    <name type="scientific">Plesiomonas shigelloides</name>
    <name type="common">Aeromonas shigelloides</name>
    <dbReference type="NCBI Taxonomy" id="703"/>
    <lineage>
        <taxon>Bacteria</taxon>
        <taxon>Pseudomonadati</taxon>
        <taxon>Pseudomonadota</taxon>
        <taxon>Gammaproteobacteria</taxon>
        <taxon>Enterobacterales</taxon>
        <taxon>Enterobacteriaceae</taxon>
        <taxon>Plesiomonas</taxon>
    </lineage>
</organism>
<gene>
    <name evidence="2" type="ORF">J2R62_00090</name>
</gene>
<dbReference type="PANTHER" id="PTHR36437:SF2">
    <property type="entry name" value="GLYOXALASE_BLEOMYCIN RESISTANCE PROTEIN_DIOXYGENASE"/>
    <property type="match status" value="1"/>
</dbReference>
<feature type="domain" description="VOC" evidence="1">
    <location>
        <begin position="8"/>
        <end position="132"/>
    </location>
</feature>
<dbReference type="SUPFAM" id="SSF54593">
    <property type="entry name" value="Glyoxalase/Bleomycin resistance protein/Dihydroxybiphenyl dioxygenase"/>
    <property type="match status" value="1"/>
</dbReference>
<accession>A0A8I2B152</accession>
<protein>
    <submittedName>
        <fullName evidence="2">VOC family protein</fullName>
    </submittedName>
</protein>
<dbReference type="CDD" id="cd07263">
    <property type="entry name" value="VOC_like"/>
    <property type="match status" value="1"/>
</dbReference>
<dbReference type="RefSeq" id="WP_207541351.1">
    <property type="nucleotide sequence ID" value="NZ_JAFNAA010000001.1"/>
</dbReference>
<dbReference type="InterPro" id="IPR037523">
    <property type="entry name" value="VOC_core"/>
</dbReference>
<sequence>MSVEGQQMIGKVALVVRDYDEAIAFYTEKLGFILTEDTPLGGGKRWVVVAPRGQQGTQLLLANAVGEQQVAAIGNQSGGRVFLFLQTDDFWRDYHTMQQAGVSFCETPREEAYGTVVVFQDLYGNKWDLLQLNPAL</sequence>
<dbReference type="InterPro" id="IPR004360">
    <property type="entry name" value="Glyas_Fos-R_dOase_dom"/>
</dbReference>
<dbReference type="InterPro" id="IPR029068">
    <property type="entry name" value="Glyas_Bleomycin-R_OHBP_Dase"/>
</dbReference>
<name>A0A8I2B152_PLESH</name>
<dbReference type="Pfam" id="PF00903">
    <property type="entry name" value="Glyoxalase"/>
    <property type="match status" value="1"/>
</dbReference>
<evidence type="ECO:0000313" key="2">
    <source>
        <dbReference type="EMBL" id="MBO1106631.1"/>
    </source>
</evidence>
<comment type="caution">
    <text evidence="2">The sequence shown here is derived from an EMBL/GenBank/DDBJ whole genome shotgun (WGS) entry which is preliminary data.</text>
</comment>